<dbReference type="Proteomes" id="UP000238385">
    <property type="component" value="Unassembled WGS sequence"/>
</dbReference>
<dbReference type="OrthoDB" id="4378831at2"/>
<sequence>MKIVRSWDLLAADLPRLESPFFAASKARSLILDNSHNANKVDLERLLGRSVALQGGGRASRYNQAALIDEVVRRIDDRALWLVFEACDGEPSDPVVCWQESGEGAGRWVAGQSGASSELRRSVDELNRHGITPQQLTAQRIGGVGHLGATRFDVEYRLRQREEDPQQHGQAARSKSMSHQNLMPLTLSVVEPRTSDSLPEIHLEIGLFTDGTLNNADNSRELEERAADQCVESYRQGTISKEECSYQLGLMMGGSYGNAPSNVAKLADMYVESSEVIGSKIIHRLWVYTAGVGTKTGEGDSLIGAATGMGETGIISQVEKTFSRVAVRIDELELAGSIKTLTFDLFGFSRGAAAARHAAHEILLGDGGALGGALASQRIDWPGQVLIRFVGLFDTVAAVINPMALDLRPGNGRNEPVRVYLDPSKVKYAAQIMAADEHRENFALSSLRNADGSIPENFREIALPGVHSDIGGGYPATQLEEVLVSPFHLVPANRIRWPEQTIQWDNLNALKRHKVADGWIGSFSLPVGSMDEYDPTHHDLGVGGGASLSIVKNISAHPAPDGRVELVLKMVRQVRGEYSRVGLRVMHELATKVGVPFTEVDSAGDAARVPDDLGPVTSQILEQIAAGADSPSLTQNQQNLIRQRYTHYSANYNPFKFMLGDALTAFRFGRNFSPNAPTASGERVIHPNA</sequence>
<dbReference type="AlphaFoldDB" id="A0A2T1KG73"/>
<evidence type="ECO:0000259" key="1">
    <source>
        <dbReference type="Pfam" id="PF09994"/>
    </source>
</evidence>
<evidence type="ECO:0000313" key="3">
    <source>
        <dbReference type="Proteomes" id="UP000238385"/>
    </source>
</evidence>
<comment type="caution">
    <text evidence="2">The sequence shown here is derived from an EMBL/GenBank/DDBJ whole genome shotgun (WGS) entry which is preliminary data.</text>
</comment>
<proteinExistence type="predicted"/>
<evidence type="ECO:0000313" key="2">
    <source>
        <dbReference type="EMBL" id="PSF09119.1"/>
    </source>
</evidence>
<protein>
    <submittedName>
        <fullName evidence="2">DUF2235 domain-containing protein</fullName>
    </submittedName>
</protein>
<accession>A0A2T1KG73</accession>
<dbReference type="Pfam" id="PF09994">
    <property type="entry name" value="T6SS_Tle1-like_cat"/>
    <property type="match status" value="1"/>
</dbReference>
<gene>
    <name evidence="2" type="ORF">C7H08_05870</name>
</gene>
<name>A0A2T1KG73_9GAMM</name>
<organism evidence="2 3">
    <name type="scientific">Marinobacter halophilus</name>
    <dbReference type="NCBI Taxonomy" id="1323740"/>
    <lineage>
        <taxon>Bacteria</taxon>
        <taxon>Pseudomonadati</taxon>
        <taxon>Pseudomonadota</taxon>
        <taxon>Gammaproteobacteria</taxon>
        <taxon>Pseudomonadales</taxon>
        <taxon>Marinobacteraceae</taxon>
        <taxon>Marinobacter</taxon>
    </lineage>
</organism>
<dbReference type="InterPro" id="IPR018712">
    <property type="entry name" value="Tle1-like_cat"/>
</dbReference>
<feature type="domain" description="T6SS Phospholipase effector Tle1-like catalytic" evidence="1">
    <location>
        <begin position="384"/>
        <end position="480"/>
    </location>
</feature>
<dbReference type="PANTHER" id="PTHR33840">
    <property type="match status" value="1"/>
</dbReference>
<keyword evidence="3" id="KW-1185">Reference proteome</keyword>
<dbReference type="RefSeq" id="WP_106670811.1">
    <property type="nucleotide sequence ID" value="NZ_BMFE01000005.1"/>
</dbReference>
<dbReference type="PANTHER" id="PTHR33840:SF1">
    <property type="entry name" value="TLE1 PHOSPHOLIPASE DOMAIN-CONTAINING PROTEIN"/>
    <property type="match status" value="1"/>
</dbReference>
<reference evidence="2 3" key="1">
    <citation type="submission" date="2018-03" db="EMBL/GenBank/DDBJ databases">
        <title>Marinobacter brunus sp. nov., a marine bacterium of Gamma-proteobacteria isolated from the surface seawater of the South China Sea.</title>
        <authorList>
            <person name="Cheng H."/>
            <person name="Wu Y.-H."/>
            <person name="Xamxidin M."/>
            <person name="Xu X.-W."/>
        </authorList>
    </citation>
    <scope>NUCLEOTIDE SEQUENCE [LARGE SCALE GENOMIC DNA]</scope>
    <source>
        <strain evidence="2 3">JCM 30472</strain>
    </source>
</reference>
<dbReference type="EMBL" id="PXNN01000009">
    <property type="protein sequence ID" value="PSF09119.1"/>
    <property type="molecule type" value="Genomic_DNA"/>
</dbReference>